<organism evidence="1 2">
    <name type="scientific">Paenibacillus mesotrionivorans</name>
    <dbReference type="NCBI Taxonomy" id="3160968"/>
    <lineage>
        <taxon>Bacteria</taxon>
        <taxon>Bacillati</taxon>
        <taxon>Bacillota</taxon>
        <taxon>Bacilli</taxon>
        <taxon>Bacillales</taxon>
        <taxon>Paenibacillaceae</taxon>
        <taxon>Paenibacillus</taxon>
    </lineage>
</organism>
<keyword evidence="2" id="KW-1185">Reference proteome</keyword>
<reference evidence="1" key="1">
    <citation type="submission" date="2024-12" db="EMBL/GenBank/DDBJ databases">
        <authorList>
            <person name="Wu N."/>
        </authorList>
    </citation>
    <scope>NUCLEOTIDE SEQUENCE</scope>
    <source>
        <strain evidence="1">P15</strain>
    </source>
</reference>
<evidence type="ECO:0000313" key="1">
    <source>
        <dbReference type="EMBL" id="MFM9326857.1"/>
    </source>
</evidence>
<evidence type="ECO:0000313" key="2">
    <source>
        <dbReference type="Proteomes" id="UP001631969"/>
    </source>
</evidence>
<proteinExistence type="predicted"/>
<gene>
    <name evidence="1" type="ORF">ACI1P1_00960</name>
</gene>
<accession>A0ACC7NRE9</accession>
<name>A0ACC7NRE9_9BACL</name>
<protein>
    <submittedName>
        <fullName evidence="1">Response regulator</fullName>
    </submittedName>
</protein>
<dbReference type="Proteomes" id="UP001631969">
    <property type="component" value="Unassembled WGS sequence"/>
</dbReference>
<comment type="caution">
    <text evidence="1">The sequence shown here is derived from an EMBL/GenBank/DDBJ whole genome shotgun (WGS) entry which is preliminary data.</text>
</comment>
<dbReference type="EMBL" id="JBJURJ010000001">
    <property type="protein sequence ID" value="MFM9326857.1"/>
    <property type="molecule type" value="Genomic_DNA"/>
</dbReference>
<sequence>MTIRNKLLAGMSILLIVMFSIAGLGMNRLTTMNKDIGATYDEMYANVKDSQQFQVITNDIGRNLVSLLVNNPIMTQREILERLAENDRDMRKLFEDSRAKYQDAQQSQVTEDAIEAITRYLNYKDTIVNYVMNNRLDDAVLLRSSEGLKLQQEIQEKNDALGSFNQNRMDQVLKDGTQDNRKTLQYTISLMLLGLVLVLMITYWIIQSISKGFNRLSALVPKTATDSLVPVEFTEDGGKDEISEVIRLFNRLFRDLSQQRAREHEFNKKNEEEAWLKTQLNSIMMILQGRTDLKEVGERFVRQVAPLVEAVYGGFYISDSEHPKPSLYSLVGSYAVQPGAIRNVFHLGQGLVGQCAADNRWIRLQERSDNPVRIELSPGELTLSEVLIIPVAYEGNVMAVLEIGSVHPFSPLHVALLEQVTQNVGTVLNSIMGRIRVEELLRTSQILTEELQTQSEELLTQSDELRVTNEKLEEQAEALRKSEELLQQQQEELAATNEELTLKTTLLEEQVRLSREKNIEVERANKVLEHQAVELELASRYKSEFLANMSHELRTPLNSMMILSLMLQENREGNLTEKQREYAAAIHGAGGDLLRLINDVLDLSKVEAGHMEIHVEPLEIKEIVQYVERSFMPVSVRKGVELVIHTGEDLPEVINTDSQRLMQIIGNLMSNAFKFTSDGKVTFRLELSDGMWLFMIEDTGIGIPENQQEEIFQAFRQADGTISRNFGGTGLGLSISQKLARALGGNITVTSGIGQGSTFILWVPLIAPNATGSRNIFHPLDRIQAQDQSVADNRYLLDRAAPLEAAVSISGEEDNDSVTDSYLHKILIVDDDIRNVFALSVALEDAGLQVVFAENGVDALEMLAADSHGIDLVLMDIMMPRMDGYEAIREIRKIPELTDLPIIAVTAKAMKEDQQRCMDAGASDYLTKPIDINRLLSLLKVWLHKEE</sequence>